<dbReference type="PANTHER" id="PTHR10606:SF44">
    <property type="entry name" value="6-PHOSPHOFRUCTO 2-KINASE_FRUCTOSE 2,6-BISPHOSPHATASE LONG FORM"/>
    <property type="match status" value="1"/>
</dbReference>
<dbReference type="SUPFAM" id="SSF53254">
    <property type="entry name" value="Phosphoglycerate mutase-like"/>
    <property type="match status" value="1"/>
</dbReference>
<dbReference type="InterPro" id="IPR013078">
    <property type="entry name" value="His_Pase_superF_clade-1"/>
</dbReference>
<keyword evidence="5" id="KW-0067">ATP-binding</keyword>
<evidence type="ECO:0000256" key="3">
    <source>
        <dbReference type="ARBA" id="ARBA00022525"/>
    </source>
</evidence>
<dbReference type="InterPro" id="IPR013079">
    <property type="entry name" value="6Phosfructo_kin"/>
</dbReference>
<dbReference type="Pfam" id="PF01591">
    <property type="entry name" value="6PF2K"/>
    <property type="match status" value="1"/>
</dbReference>
<reference evidence="10" key="1">
    <citation type="submission" date="2021-12" db="EMBL/GenBank/DDBJ databases">
        <title>Prjna785345.</title>
        <authorList>
            <person name="Rujirawat T."/>
            <person name="Krajaejun T."/>
        </authorList>
    </citation>
    <scope>NUCLEOTIDE SEQUENCE</scope>
    <source>
        <strain evidence="10">Pi057C3</strain>
    </source>
</reference>
<dbReference type="CDD" id="cd02859">
    <property type="entry name" value="E_set_AMPKbeta_like_N"/>
    <property type="match status" value="1"/>
</dbReference>
<dbReference type="FunFam" id="3.40.50.1240:FF:000006">
    <property type="entry name" value="6-phosphofructo-2-kinase/fructose-2, 6-bisphosphatase"/>
    <property type="match status" value="1"/>
</dbReference>
<evidence type="ECO:0000256" key="5">
    <source>
        <dbReference type="ARBA" id="ARBA00022840"/>
    </source>
</evidence>
<evidence type="ECO:0000256" key="4">
    <source>
        <dbReference type="ARBA" id="ARBA00022741"/>
    </source>
</evidence>
<dbReference type="SUPFAM" id="SSF81296">
    <property type="entry name" value="E set domains"/>
    <property type="match status" value="1"/>
</dbReference>
<dbReference type="InterPro" id="IPR013783">
    <property type="entry name" value="Ig-like_fold"/>
</dbReference>
<keyword evidence="11" id="KW-1185">Reference proteome</keyword>
<dbReference type="PANTHER" id="PTHR10606">
    <property type="entry name" value="6-PHOSPHOFRUCTO-2-KINASE/FRUCTOSE-2,6-BISPHOSPHATASE"/>
    <property type="match status" value="1"/>
</dbReference>
<evidence type="ECO:0000259" key="8">
    <source>
        <dbReference type="Pfam" id="PF16561"/>
    </source>
</evidence>
<comment type="subcellular location">
    <subcellularLocation>
        <location evidence="1">Host cell</location>
    </subcellularLocation>
    <subcellularLocation>
        <location evidence="2">Secreted</location>
    </subcellularLocation>
</comment>
<feature type="compositionally biased region" description="Low complexity" evidence="6">
    <location>
        <begin position="431"/>
        <end position="444"/>
    </location>
</feature>
<evidence type="ECO:0008006" key="12">
    <source>
        <dbReference type="Google" id="ProtNLM"/>
    </source>
</evidence>
<evidence type="ECO:0000256" key="1">
    <source>
        <dbReference type="ARBA" id="ARBA00004340"/>
    </source>
</evidence>
<dbReference type="GO" id="GO:0003873">
    <property type="term" value="F:6-phosphofructo-2-kinase activity"/>
    <property type="evidence" value="ECO:0007669"/>
    <property type="project" value="InterPro"/>
</dbReference>
<evidence type="ECO:0000256" key="2">
    <source>
        <dbReference type="ARBA" id="ARBA00004613"/>
    </source>
</evidence>
<dbReference type="InterPro" id="IPR029033">
    <property type="entry name" value="His_PPase_superfam"/>
</dbReference>
<dbReference type="InterPro" id="IPR032640">
    <property type="entry name" value="AMPK1_CBM"/>
</dbReference>
<gene>
    <name evidence="10" type="ORF">P43SY_004289</name>
</gene>
<keyword evidence="4" id="KW-0547">Nucleotide-binding</keyword>
<keyword evidence="3" id="KW-0964">Secreted</keyword>
<sequence length="895" mass="100195">MFCVILKSNASVESGGSPANFFFDVTCALSSVKILDFLVRRNMAEVELECAVYGEGTVFPVKIARDAKVSALQEKIAGIVSTEQHVVPSRLVTLYLARKEDGAWLKDDRHVKKFLQGDINTDYEEMRPSWKLGDDYLKNFDLGEKNIHVLVELSTQFSAPSDVPFFWKEPKSLVATTATPASPPPAIAVTRLTFATTESLHRDGDGVFPVRFVWSHACSSAGITGTFNNWGSQIALQRDDNEPKPAFSVTLYLPVGTHYFKYCVDGEWKYDPEVVFAPDEYGNLNNFVRWKYDPEVVFAPDEYGNLNNFVRVFALFDFDAGGVKLMQYPISTMLRDSPNGLPVMNPIAAEELAKLRSQNSTAAGATSSSATAASRNMRSPPSMLQRASGATSTAKTLATADPPPLVTHLRAPQETQDSEYDLDVDGRAHHSSSGGRSRSSTLTRSRSDESLAHTTAAQLTVDDGGMLTPKYTNHITDLSTASVLLAATTQHFGGDLVTHEHNQRAQQGGHRSSLVFGSSPGTTATPSTTSKKGGKLMLFLVGLPARGKTFIGHILARHLTWMGHQTQVFNSGEYRRRLVGAHVNHDFWDPHNADSAEIRKKIARQCLDDAISALETDACDCVIFDATNATRNRRRMLREVMLERFKCEMMYIESVYNEAGMIESSINDMKLNSADYAERTLEETADDYRRRIEHYHAVYETMDPEREAHVPFIRIVDVGRQIFANQVYGYLQSRIMFLMANLNLKPRPIWLSRHGESIYNTQKRIGGDSPLSPLGVQYAMQLDRFVNAYYPAPDTELAVWTSTMLRTGMTVERIAARGRTVVKWKQLDEIDAGICDGMTYEQVAEEMPEEYLARKNNKLHYRYPRGESYQDVIHRLEPVIMELMRIDKPVLIVAH</sequence>
<dbReference type="GO" id="GO:0004331">
    <property type="term" value="F:fructose-2,6-bisphosphate 2-phosphatase activity"/>
    <property type="evidence" value="ECO:0007669"/>
    <property type="project" value="TreeGrafter"/>
</dbReference>
<dbReference type="FunFam" id="3.40.50.300:FF:000644">
    <property type="entry name" value="GpmB, Fructose-2,6-bisphosphatase"/>
    <property type="match status" value="1"/>
</dbReference>
<dbReference type="PROSITE" id="PS00175">
    <property type="entry name" value="PG_MUTASE"/>
    <property type="match status" value="1"/>
</dbReference>
<dbReference type="EMBL" id="JAKCXM010000344">
    <property type="protein sequence ID" value="KAJ0395464.1"/>
    <property type="molecule type" value="Genomic_DNA"/>
</dbReference>
<feature type="region of interest" description="Disordered" evidence="6">
    <location>
        <begin position="358"/>
        <end position="408"/>
    </location>
</feature>
<dbReference type="GO" id="GO:0005524">
    <property type="term" value="F:ATP binding"/>
    <property type="evidence" value="ECO:0007669"/>
    <property type="project" value="UniProtKB-KW"/>
</dbReference>
<feature type="domain" description="AMP-activated protein kinase glycogen-binding" evidence="8">
    <location>
        <begin position="209"/>
        <end position="288"/>
    </location>
</feature>
<name>A0AAD5Q424_PYTIN</name>
<dbReference type="AlphaFoldDB" id="A0AAD5Q424"/>
<proteinExistence type="predicted"/>
<feature type="region of interest" description="Disordered" evidence="6">
    <location>
        <begin position="424"/>
        <end position="455"/>
    </location>
</feature>
<dbReference type="SUPFAM" id="SSF52540">
    <property type="entry name" value="P-loop containing nucleoside triphosphate hydrolases"/>
    <property type="match status" value="1"/>
</dbReference>
<dbReference type="GO" id="GO:0005576">
    <property type="term" value="C:extracellular region"/>
    <property type="evidence" value="ECO:0007669"/>
    <property type="project" value="UniProtKB-SubCell"/>
</dbReference>
<dbReference type="Pfam" id="PF00300">
    <property type="entry name" value="His_Phos_1"/>
    <property type="match status" value="1"/>
</dbReference>
<dbReference type="PRINTS" id="PR00991">
    <property type="entry name" value="6PFRUCTKNASE"/>
</dbReference>
<dbReference type="Pfam" id="PF20147">
    <property type="entry name" value="Crinkler"/>
    <property type="match status" value="1"/>
</dbReference>
<feature type="domain" description="Crinkler effector protein N-terminal" evidence="9">
    <location>
        <begin position="46"/>
        <end position="152"/>
    </location>
</feature>
<accession>A0AAD5Q424</accession>
<comment type="caution">
    <text evidence="10">The sequence shown here is derived from an EMBL/GenBank/DDBJ whole genome shotgun (WGS) entry which is preliminary data.</text>
</comment>
<dbReference type="Gene3D" id="3.40.50.1240">
    <property type="entry name" value="Phosphoglycerate mutase-like"/>
    <property type="match status" value="1"/>
</dbReference>
<feature type="compositionally biased region" description="Low complexity" evidence="6">
    <location>
        <begin position="360"/>
        <end position="374"/>
    </location>
</feature>
<dbReference type="Pfam" id="PF16561">
    <property type="entry name" value="AMPK1_CBM"/>
    <property type="match status" value="1"/>
</dbReference>
<dbReference type="Proteomes" id="UP001209570">
    <property type="component" value="Unassembled WGS sequence"/>
</dbReference>
<feature type="compositionally biased region" description="Low complexity" evidence="6">
    <location>
        <begin position="517"/>
        <end position="530"/>
    </location>
</feature>
<dbReference type="GO" id="GO:0005829">
    <property type="term" value="C:cytosol"/>
    <property type="evidence" value="ECO:0007669"/>
    <property type="project" value="TreeGrafter"/>
</dbReference>
<dbReference type="GO" id="GO:0043657">
    <property type="term" value="C:host cell"/>
    <property type="evidence" value="ECO:0007669"/>
    <property type="project" value="UniProtKB-SubCell"/>
</dbReference>
<dbReference type="Gene3D" id="2.60.40.10">
    <property type="entry name" value="Immunoglobulins"/>
    <property type="match status" value="1"/>
</dbReference>
<dbReference type="CDD" id="cd07067">
    <property type="entry name" value="HP_PGM_like"/>
    <property type="match status" value="1"/>
</dbReference>
<feature type="domain" description="6-phosphofructo-2-kinase" evidence="7">
    <location>
        <begin position="527"/>
        <end position="746"/>
    </location>
</feature>
<dbReference type="InterPro" id="IPR014756">
    <property type="entry name" value="Ig_E-set"/>
</dbReference>
<dbReference type="Gene3D" id="3.40.50.300">
    <property type="entry name" value="P-loop containing nucleotide triphosphate hydrolases"/>
    <property type="match status" value="1"/>
</dbReference>
<dbReference type="GO" id="GO:0006000">
    <property type="term" value="P:fructose metabolic process"/>
    <property type="evidence" value="ECO:0007669"/>
    <property type="project" value="InterPro"/>
</dbReference>
<evidence type="ECO:0000259" key="9">
    <source>
        <dbReference type="Pfam" id="PF20147"/>
    </source>
</evidence>
<feature type="region of interest" description="Disordered" evidence="6">
    <location>
        <begin position="501"/>
        <end position="530"/>
    </location>
</feature>
<organism evidence="10 11">
    <name type="scientific">Pythium insidiosum</name>
    <name type="common">Pythiosis disease agent</name>
    <dbReference type="NCBI Taxonomy" id="114742"/>
    <lineage>
        <taxon>Eukaryota</taxon>
        <taxon>Sar</taxon>
        <taxon>Stramenopiles</taxon>
        <taxon>Oomycota</taxon>
        <taxon>Peronosporomycetes</taxon>
        <taxon>Pythiales</taxon>
        <taxon>Pythiaceae</taxon>
        <taxon>Pythium</taxon>
    </lineage>
</organism>
<dbReference type="InterPro" id="IPR027417">
    <property type="entry name" value="P-loop_NTPase"/>
</dbReference>
<dbReference type="InterPro" id="IPR045379">
    <property type="entry name" value="Crinkler_N"/>
</dbReference>
<dbReference type="InterPro" id="IPR003094">
    <property type="entry name" value="6Pfruct_kin"/>
</dbReference>
<dbReference type="SMART" id="SM00855">
    <property type="entry name" value="PGAM"/>
    <property type="match status" value="1"/>
</dbReference>
<evidence type="ECO:0000256" key="6">
    <source>
        <dbReference type="SAM" id="MobiDB-lite"/>
    </source>
</evidence>
<evidence type="ECO:0000259" key="7">
    <source>
        <dbReference type="Pfam" id="PF01591"/>
    </source>
</evidence>
<dbReference type="InterPro" id="IPR001345">
    <property type="entry name" value="PG/BPGM_mutase_AS"/>
</dbReference>
<protein>
    <recommendedName>
        <fullName evidence="12">6-phosphofructo-2-kinase/fructose-2, 6-biphosphatase</fullName>
    </recommendedName>
</protein>
<evidence type="ECO:0000313" key="10">
    <source>
        <dbReference type="EMBL" id="KAJ0395464.1"/>
    </source>
</evidence>
<dbReference type="GO" id="GO:0006003">
    <property type="term" value="P:fructose 2,6-bisphosphate metabolic process"/>
    <property type="evidence" value="ECO:0007669"/>
    <property type="project" value="InterPro"/>
</dbReference>
<evidence type="ECO:0000313" key="11">
    <source>
        <dbReference type="Proteomes" id="UP001209570"/>
    </source>
</evidence>